<evidence type="ECO:0000313" key="3">
    <source>
        <dbReference type="Proteomes" id="UP000295416"/>
    </source>
</evidence>
<reference evidence="2 3" key="1">
    <citation type="submission" date="2019-03" db="EMBL/GenBank/DDBJ databases">
        <title>Genomic Encyclopedia of Type Strains, Phase IV (KMG-IV): sequencing the most valuable type-strain genomes for metagenomic binning, comparative biology and taxonomic classification.</title>
        <authorList>
            <person name="Goeker M."/>
        </authorList>
    </citation>
    <scope>NUCLEOTIDE SEQUENCE [LARGE SCALE GENOMIC DNA]</scope>
    <source>
        <strain evidence="2 3">DSM 19377</strain>
    </source>
</reference>
<feature type="domain" description="HTH cro/C1-type" evidence="1">
    <location>
        <begin position="10"/>
        <end position="64"/>
    </location>
</feature>
<dbReference type="EMBL" id="SLXK01000015">
    <property type="protein sequence ID" value="TCP28789.1"/>
    <property type="molecule type" value="Genomic_DNA"/>
</dbReference>
<dbReference type="PROSITE" id="PS50943">
    <property type="entry name" value="HTH_CROC1"/>
    <property type="match status" value="1"/>
</dbReference>
<dbReference type="AlphaFoldDB" id="A0A4R2P246"/>
<dbReference type="OrthoDB" id="5190137at2"/>
<proteinExistence type="predicted"/>
<organism evidence="2 3">
    <name type="scientific">Scopulibacillus darangshiensis</name>
    <dbReference type="NCBI Taxonomy" id="442528"/>
    <lineage>
        <taxon>Bacteria</taxon>
        <taxon>Bacillati</taxon>
        <taxon>Bacillota</taxon>
        <taxon>Bacilli</taxon>
        <taxon>Bacillales</taxon>
        <taxon>Sporolactobacillaceae</taxon>
        <taxon>Scopulibacillus</taxon>
    </lineage>
</organism>
<dbReference type="SMART" id="SM00530">
    <property type="entry name" value="HTH_XRE"/>
    <property type="match status" value="1"/>
</dbReference>
<dbReference type="Gene3D" id="1.10.260.40">
    <property type="entry name" value="lambda repressor-like DNA-binding domains"/>
    <property type="match status" value="1"/>
</dbReference>
<accession>A0A4R2P246</accession>
<dbReference type="Pfam" id="PF01381">
    <property type="entry name" value="HTH_3"/>
    <property type="match status" value="1"/>
</dbReference>
<sequence>MVHYTAYNDLKTLIKSKGYTQAQFAEITGMDRAEISRLCNRQTFTLKKISQIASALGEEDLNKYIKLVKTG</sequence>
<dbReference type="SUPFAM" id="SSF47413">
    <property type="entry name" value="lambda repressor-like DNA-binding domains"/>
    <property type="match status" value="1"/>
</dbReference>
<comment type="caution">
    <text evidence="2">The sequence shown here is derived from an EMBL/GenBank/DDBJ whole genome shotgun (WGS) entry which is preliminary data.</text>
</comment>
<dbReference type="RefSeq" id="WP_132746282.1">
    <property type="nucleotide sequence ID" value="NZ_SLXK01000015.1"/>
</dbReference>
<dbReference type="InterPro" id="IPR001387">
    <property type="entry name" value="Cro/C1-type_HTH"/>
</dbReference>
<protein>
    <submittedName>
        <fullName evidence="2">Helix-turn-helix protein</fullName>
    </submittedName>
</protein>
<dbReference type="GO" id="GO:0003677">
    <property type="term" value="F:DNA binding"/>
    <property type="evidence" value="ECO:0007669"/>
    <property type="project" value="InterPro"/>
</dbReference>
<gene>
    <name evidence="2" type="ORF">EV207_11514</name>
</gene>
<dbReference type="InterPro" id="IPR010982">
    <property type="entry name" value="Lambda_DNA-bd_dom_sf"/>
</dbReference>
<dbReference type="CDD" id="cd00093">
    <property type="entry name" value="HTH_XRE"/>
    <property type="match status" value="1"/>
</dbReference>
<evidence type="ECO:0000259" key="1">
    <source>
        <dbReference type="PROSITE" id="PS50943"/>
    </source>
</evidence>
<name>A0A4R2P246_9BACL</name>
<dbReference type="Proteomes" id="UP000295416">
    <property type="component" value="Unassembled WGS sequence"/>
</dbReference>
<keyword evidence="3" id="KW-1185">Reference proteome</keyword>
<evidence type="ECO:0000313" key="2">
    <source>
        <dbReference type="EMBL" id="TCP28789.1"/>
    </source>
</evidence>